<dbReference type="Proteomes" id="UP000325787">
    <property type="component" value="Chromosome"/>
</dbReference>
<protein>
    <submittedName>
        <fullName evidence="1">Uncharacterized protein</fullName>
    </submittedName>
</protein>
<dbReference type="OrthoDB" id="4147172at2"/>
<dbReference type="RefSeq" id="WP_033435491.1">
    <property type="nucleotide sequence ID" value="NZ_CP034550.1"/>
</dbReference>
<sequence>MKICVTSLRQSTLDLWSRLLPASTAIRFVNGGSRSVQADVLVMSGVWAFDRYGGSPDREAAQVLPNARGDGLPEWIVVPPFRPVVERDGEFVTREDFAEVSPAYYGILRSLQAVRDGFGDSVSVVLDLSLLGMDDPNDESTPASVARAIEEFLTG</sequence>
<evidence type="ECO:0000313" key="1">
    <source>
        <dbReference type="EMBL" id="QFZ19051.1"/>
    </source>
</evidence>
<name>A0A5Q0GYH6_SACSY</name>
<accession>A0A5Q0GYH6</accession>
<dbReference type="AlphaFoldDB" id="A0A5Q0GYH6"/>
<proteinExistence type="predicted"/>
<organism evidence="1 2">
    <name type="scientific">Saccharothrix syringae</name>
    <name type="common">Nocardiopsis syringae</name>
    <dbReference type="NCBI Taxonomy" id="103733"/>
    <lineage>
        <taxon>Bacteria</taxon>
        <taxon>Bacillati</taxon>
        <taxon>Actinomycetota</taxon>
        <taxon>Actinomycetes</taxon>
        <taxon>Pseudonocardiales</taxon>
        <taxon>Pseudonocardiaceae</taxon>
        <taxon>Saccharothrix</taxon>
    </lineage>
</organism>
<reference evidence="2" key="1">
    <citation type="journal article" date="2021" name="Curr. Microbiol.">
        <title>Complete genome of nocamycin-producing strain Saccharothrix syringae NRRL B-16468 reveals the biosynthetic potential for secondary metabolites.</title>
        <authorList>
            <person name="Mo X."/>
            <person name="Yang S."/>
        </authorList>
    </citation>
    <scope>NUCLEOTIDE SEQUENCE [LARGE SCALE GENOMIC DNA]</scope>
    <source>
        <strain evidence="2">ATCC 51364 / DSM 43886 / JCM 6844 / KCTC 9398 / NBRC 14523 / NRRL B-16468 / INA 2240</strain>
    </source>
</reference>
<gene>
    <name evidence="1" type="ORF">EKG83_17765</name>
</gene>
<dbReference type="EMBL" id="CP034550">
    <property type="protein sequence ID" value="QFZ19051.1"/>
    <property type="molecule type" value="Genomic_DNA"/>
</dbReference>
<dbReference type="KEGG" id="ssyi:EKG83_17765"/>
<keyword evidence="2" id="KW-1185">Reference proteome</keyword>
<evidence type="ECO:0000313" key="2">
    <source>
        <dbReference type="Proteomes" id="UP000325787"/>
    </source>
</evidence>